<dbReference type="PROSITE" id="PS01336">
    <property type="entry name" value="ADOMETDC"/>
    <property type="match status" value="1"/>
</dbReference>
<dbReference type="InterPro" id="IPR048283">
    <property type="entry name" value="AdoMetDC-like"/>
</dbReference>
<comment type="caution">
    <text evidence="1">The sequence shown here is derived from an EMBL/GenBank/DDBJ whole genome shotgun (WGS) entry which is preliminary data.</text>
</comment>
<dbReference type="InterPro" id="IPR018166">
    <property type="entry name" value="S-AdoMet_deCO2ase_CS"/>
</dbReference>
<dbReference type="InterPro" id="IPR016067">
    <property type="entry name" value="S-AdoMet_deCO2ase_core"/>
</dbReference>
<dbReference type="GO" id="GO:0004014">
    <property type="term" value="F:adenosylmethionine decarboxylase activity"/>
    <property type="evidence" value="ECO:0007669"/>
    <property type="project" value="InterPro"/>
</dbReference>
<accession>A0A9X3AN95</accession>
<name>A0A9X3AN95_9GAMM</name>
<proteinExistence type="predicted"/>
<dbReference type="EMBL" id="JAMTCD010000006">
    <property type="protein sequence ID" value="MCT7941536.1"/>
    <property type="molecule type" value="Genomic_DNA"/>
</dbReference>
<dbReference type="PANTHER" id="PTHR11570">
    <property type="entry name" value="S-ADENOSYLMETHIONINE DECARBOXYLASE"/>
    <property type="match status" value="1"/>
</dbReference>
<evidence type="ECO:0000313" key="1">
    <source>
        <dbReference type="EMBL" id="MCT7941536.1"/>
    </source>
</evidence>
<dbReference type="Proteomes" id="UP001155546">
    <property type="component" value="Unassembled WGS sequence"/>
</dbReference>
<dbReference type="PANTHER" id="PTHR11570:SF0">
    <property type="entry name" value="S-ADENOSYLMETHIONINE DECARBOXYLASE PROENZYME"/>
    <property type="match status" value="1"/>
</dbReference>
<sequence length="309" mass="34866">MFFEGSEKKAEIGIEPTTGSLRALPYSFWKQIVSLAKADILSQISNDQCDAYLLSESSLFVWDHKVVILTCGLSTLIDCVYGLVDAIGVNNIEWLTYQRKNEYVAHLQASTFVEDITSLRQRLSGTACRVGHLDNHHHFIFTSGIANLIDPQDKTCEVLMYHISGVVADYLRTEQQSIAQIYSLLQLDELFAGFTYDAHLFTPLGFSINGIKDDLYYTIHITPQEKSSYVSIETNVDLNNYPVDITAKLLAILQPRSWDIIGFNIQVASPNMPENICLGHCSYPVKQGYNIHFSHHQQCCTEVLTPEFL</sequence>
<keyword evidence="2" id="KW-1185">Reference proteome</keyword>
<dbReference type="Pfam" id="PF01536">
    <property type="entry name" value="SAM_decarbox"/>
    <property type="match status" value="1"/>
</dbReference>
<reference evidence="1" key="1">
    <citation type="journal article" date="2023" name="Int. J. Syst. Evol. Microbiol.">
        <title>&lt;i&gt;Shewanella septentrionalis&lt;/i&gt; sp. nov. and &lt;i&gt;Shewanella holmiensis&lt;/i&gt; sp. nov., isolated from Baltic Sea water and sediments.</title>
        <authorList>
            <person name="Martin-Rodriguez A.J."/>
            <person name="Thorell K."/>
            <person name="Joffre E."/>
            <person name="Jensie-Markopoulos S."/>
            <person name="Moore E.R.B."/>
            <person name="Sjoling A."/>
        </authorList>
    </citation>
    <scope>NUCLEOTIDE SEQUENCE</scope>
    <source>
        <strain evidence="1">SP1S2-7</strain>
    </source>
</reference>
<dbReference type="AlphaFoldDB" id="A0A9X3AN95"/>
<organism evidence="1 2">
    <name type="scientific">Shewanella holmiensis</name>
    <dbReference type="NCBI Taxonomy" id="2952222"/>
    <lineage>
        <taxon>Bacteria</taxon>
        <taxon>Pseudomonadati</taxon>
        <taxon>Pseudomonadota</taxon>
        <taxon>Gammaproteobacteria</taxon>
        <taxon>Alteromonadales</taxon>
        <taxon>Shewanellaceae</taxon>
        <taxon>Shewanella</taxon>
    </lineage>
</organism>
<dbReference type="Gene3D" id="3.60.90.10">
    <property type="entry name" value="S-adenosylmethionine decarboxylase"/>
    <property type="match status" value="1"/>
</dbReference>
<evidence type="ECO:0000313" key="2">
    <source>
        <dbReference type="Proteomes" id="UP001155546"/>
    </source>
</evidence>
<protein>
    <submittedName>
        <fullName evidence="1">S-adenosylmethionine decarboxylase proenzyme</fullName>
    </submittedName>
</protein>
<dbReference type="SUPFAM" id="SSF56276">
    <property type="entry name" value="S-adenosylmethionine decarboxylase"/>
    <property type="match status" value="1"/>
</dbReference>
<dbReference type="GO" id="GO:0008295">
    <property type="term" value="P:spermidine biosynthetic process"/>
    <property type="evidence" value="ECO:0007669"/>
    <property type="project" value="InterPro"/>
</dbReference>
<gene>
    <name evidence="1" type="ORF">NE535_06965</name>
</gene>
<dbReference type="RefSeq" id="WP_261297926.1">
    <property type="nucleotide sequence ID" value="NZ_JAMTCD010000006.1"/>
</dbReference>